<gene>
    <name evidence="2" type="ORF">A4U43_C07F8660</name>
</gene>
<accession>A0A5P1EDG4</accession>
<evidence type="ECO:0000256" key="1">
    <source>
        <dbReference type="SAM" id="MobiDB-lite"/>
    </source>
</evidence>
<feature type="compositionally biased region" description="Gly residues" evidence="1">
    <location>
        <begin position="1"/>
        <end position="10"/>
    </location>
</feature>
<sequence length="128" mass="13107">MAGYGSGGGAARARGGSEPVRQWVEQGGAWGSQAATVGRGRRKRRGVGLGGELGAVRRSGETVRGWRRAGGFEVLGWWRMGKWSGAEDGGRVVSSGSLAADGCGGVGELRARRGPEARVQGAGLWAVA</sequence>
<proteinExistence type="predicted"/>
<organism evidence="2 3">
    <name type="scientific">Asparagus officinalis</name>
    <name type="common">Garden asparagus</name>
    <dbReference type="NCBI Taxonomy" id="4686"/>
    <lineage>
        <taxon>Eukaryota</taxon>
        <taxon>Viridiplantae</taxon>
        <taxon>Streptophyta</taxon>
        <taxon>Embryophyta</taxon>
        <taxon>Tracheophyta</taxon>
        <taxon>Spermatophyta</taxon>
        <taxon>Magnoliopsida</taxon>
        <taxon>Liliopsida</taxon>
        <taxon>Asparagales</taxon>
        <taxon>Asparagaceae</taxon>
        <taxon>Asparagoideae</taxon>
        <taxon>Asparagus</taxon>
    </lineage>
</organism>
<dbReference type="Proteomes" id="UP000243459">
    <property type="component" value="Chromosome 7"/>
</dbReference>
<evidence type="ECO:0000313" key="3">
    <source>
        <dbReference type="Proteomes" id="UP000243459"/>
    </source>
</evidence>
<keyword evidence="3" id="KW-1185">Reference proteome</keyword>
<feature type="region of interest" description="Disordered" evidence="1">
    <location>
        <begin position="1"/>
        <end position="47"/>
    </location>
</feature>
<dbReference type="Gramene" id="ONK62839">
    <property type="protein sequence ID" value="ONK62839"/>
    <property type="gene ID" value="A4U43_C07F8660"/>
</dbReference>
<dbReference type="AlphaFoldDB" id="A0A5P1EDG4"/>
<name>A0A5P1EDG4_ASPOF</name>
<reference evidence="3" key="1">
    <citation type="journal article" date="2017" name="Nat. Commun.">
        <title>The asparagus genome sheds light on the origin and evolution of a young Y chromosome.</title>
        <authorList>
            <person name="Harkess A."/>
            <person name="Zhou J."/>
            <person name="Xu C."/>
            <person name="Bowers J.E."/>
            <person name="Van der Hulst R."/>
            <person name="Ayyampalayam S."/>
            <person name="Mercati F."/>
            <person name="Riccardi P."/>
            <person name="McKain M.R."/>
            <person name="Kakrana A."/>
            <person name="Tang H."/>
            <person name="Ray J."/>
            <person name="Groenendijk J."/>
            <person name="Arikit S."/>
            <person name="Mathioni S.M."/>
            <person name="Nakano M."/>
            <person name="Shan H."/>
            <person name="Telgmann-Rauber A."/>
            <person name="Kanno A."/>
            <person name="Yue Z."/>
            <person name="Chen H."/>
            <person name="Li W."/>
            <person name="Chen Y."/>
            <person name="Xu X."/>
            <person name="Zhang Y."/>
            <person name="Luo S."/>
            <person name="Chen H."/>
            <person name="Gao J."/>
            <person name="Mao Z."/>
            <person name="Pires J.C."/>
            <person name="Luo M."/>
            <person name="Kudrna D."/>
            <person name="Wing R.A."/>
            <person name="Meyers B.C."/>
            <person name="Yi K."/>
            <person name="Kong H."/>
            <person name="Lavrijsen P."/>
            <person name="Sunseri F."/>
            <person name="Falavigna A."/>
            <person name="Ye Y."/>
            <person name="Leebens-Mack J.H."/>
            <person name="Chen G."/>
        </authorList>
    </citation>
    <scope>NUCLEOTIDE SEQUENCE [LARGE SCALE GENOMIC DNA]</scope>
    <source>
        <strain evidence="3">cv. DH0086</strain>
    </source>
</reference>
<protein>
    <submittedName>
        <fullName evidence="2">Uncharacterized protein</fullName>
    </submittedName>
</protein>
<dbReference type="EMBL" id="CM007387">
    <property type="protein sequence ID" value="ONK62839.1"/>
    <property type="molecule type" value="Genomic_DNA"/>
</dbReference>
<evidence type="ECO:0000313" key="2">
    <source>
        <dbReference type="EMBL" id="ONK62839.1"/>
    </source>
</evidence>